<sequence length="424" mass="47701">EAIPRCAGCQDPILDRFILKVLDRSWHAKCLQCADCHLQLNDRCFSRNGQVFCKEDFFKRFGTKCSSCEKGIAPTEIVRRAQDHVYHLHCFCCVMCSRQLATGDEFFLLSDNKLVCKSDYEAAKTREIEMDNSNKRPRTTITAKQLETLKNAYNNSPKPARHVREQLAQETGLDMRVVQLRNQFPITESVYTLFILPHMTRLRVRELQVIQISKFSFFFILAAQSVVPKPSRKREKVKERRKSPEVGQYFRNIKRVTDSDSPGGQDSLAAGPIKVETGENNNGDFGEDSPNIVTERGISYQPNENNRNSMSPPSVSTSGYLSHCEPCIPTPTPHHLPTNGFPMNPSPTLPVGHHGVSVPNIPFGEAAGMPGIVSPASEGLGEAMRAVVSAGHEMMTMHHVHGYDDYHHHHHHHPGFTNPHFHPC</sequence>
<accession>A0A2G8JNA6</accession>
<proteinExistence type="predicted"/>
<keyword evidence="3" id="KW-0677">Repeat</keyword>
<dbReference type="InterPro" id="IPR001356">
    <property type="entry name" value="HD"/>
</dbReference>
<feature type="domain" description="LIM zinc-binding" evidence="13">
    <location>
        <begin position="64"/>
        <end position="126"/>
    </location>
</feature>
<dbReference type="Proteomes" id="UP000230750">
    <property type="component" value="Unassembled WGS sequence"/>
</dbReference>
<feature type="non-terminal residue" evidence="15">
    <location>
        <position position="1"/>
    </location>
</feature>
<name>A0A2G8JNA6_STIJA</name>
<evidence type="ECO:0000256" key="1">
    <source>
        <dbReference type="ARBA" id="ARBA00004123"/>
    </source>
</evidence>
<reference evidence="15 16" key="1">
    <citation type="journal article" date="2017" name="PLoS Biol.">
        <title>The sea cucumber genome provides insights into morphological evolution and visceral regeneration.</title>
        <authorList>
            <person name="Zhang X."/>
            <person name="Sun L."/>
            <person name="Yuan J."/>
            <person name="Sun Y."/>
            <person name="Gao Y."/>
            <person name="Zhang L."/>
            <person name="Li S."/>
            <person name="Dai H."/>
            <person name="Hamel J.F."/>
            <person name="Liu C."/>
            <person name="Yu Y."/>
            <person name="Liu S."/>
            <person name="Lin W."/>
            <person name="Guo K."/>
            <person name="Jin S."/>
            <person name="Xu P."/>
            <person name="Storey K.B."/>
            <person name="Huan P."/>
            <person name="Zhang T."/>
            <person name="Zhou Y."/>
            <person name="Zhang J."/>
            <person name="Lin C."/>
            <person name="Li X."/>
            <person name="Xing L."/>
            <person name="Huo D."/>
            <person name="Sun M."/>
            <person name="Wang L."/>
            <person name="Mercier A."/>
            <person name="Li F."/>
            <person name="Yang H."/>
            <person name="Xiang J."/>
        </authorList>
    </citation>
    <scope>NUCLEOTIDE SEQUENCE [LARGE SCALE GENOMIC DNA]</scope>
    <source>
        <strain evidence="15">Shaxun</strain>
        <tissue evidence="15">Muscle</tissue>
    </source>
</reference>
<dbReference type="GO" id="GO:0008270">
    <property type="term" value="F:zinc ion binding"/>
    <property type="evidence" value="ECO:0007669"/>
    <property type="project" value="InterPro"/>
</dbReference>
<protein>
    <submittedName>
        <fullName evidence="15">Putative LIM/homeobox protein Lhx4 isoform X2</fullName>
    </submittedName>
</protein>
<dbReference type="InterPro" id="IPR009057">
    <property type="entry name" value="Homeodomain-like_sf"/>
</dbReference>
<dbReference type="PANTHER" id="PTHR24208:SF128">
    <property type="entry name" value="LIM3, ISOFORM G"/>
    <property type="match status" value="1"/>
</dbReference>
<dbReference type="Pfam" id="PF00412">
    <property type="entry name" value="LIM"/>
    <property type="match status" value="2"/>
</dbReference>
<keyword evidence="5 10" id="KW-0440">LIM domain</keyword>
<evidence type="ECO:0000313" key="15">
    <source>
        <dbReference type="EMBL" id="PIK37198.1"/>
    </source>
</evidence>
<keyword evidence="4 10" id="KW-0862">Zinc</keyword>
<evidence type="ECO:0000256" key="7">
    <source>
        <dbReference type="ARBA" id="ARBA00023155"/>
    </source>
</evidence>
<dbReference type="GO" id="GO:0000981">
    <property type="term" value="F:DNA-binding transcription factor activity, RNA polymerase II-specific"/>
    <property type="evidence" value="ECO:0007669"/>
    <property type="project" value="TreeGrafter"/>
</dbReference>
<evidence type="ECO:0000256" key="12">
    <source>
        <dbReference type="SAM" id="MobiDB-lite"/>
    </source>
</evidence>
<dbReference type="SUPFAM" id="SSF46689">
    <property type="entry name" value="Homeodomain-like"/>
    <property type="match status" value="1"/>
</dbReference>
<evidence type="ECO:0000256" key="5">
    <source>
        <dbReference type="ARBA" id="ARBA00023038"/>
    </source>
</evidence>
<dbReference type="PROSITE" id="PS00478">
    <property type="entry name" value="LIM_DOMAIN_1"/>
    <property type="match status" value="2"/>
</dbReference>
<dbReference type="CDD" id="cd09376">
    <property type="entry name" value="LIM2_Lhx3_Lhx4"/>
    <property type="match status" value="1"/>
</dbReference>
<feature type="domain" description="Homeobox" evidence="14">
    <location>
        <begin position="132"/>
        <end position="180"/>
    </location>
</feature>
<evidence type="ECO:0000256" key="3">
    <source>
        <dbReference type="ARBA" id="ARBA00022737"/>
    </source>
</evidence>
<evidence type="ECO:0000256" key="11">
    <source>
        <dbReference type="RuleBase" id="RU000682"/>
    </source>
</evidence>
<dbReference type="EMBL" id="MRZV01001537">
    <property type="protein sequence ID" value="PIK37198.1"/>
    <property type="molecule type" value="Genomic_DNA"/>
</dbReference>
<dbReference type="OrthoDB" id="10068367at2759"/>
<dbReference type="FunFam" id="2.10.110.10:FF:000032">
    <property type="entry name" value="LIM/homeobox protein Lhx3"/>
    <property type="match status" value="1"/>
</dbReference>
<dbReference type="PROSITE" id="PS50023">
    <property type="entry name" value="LIM_DOMAIN_2"/>
    <property type="match status" value="2"/>
</dbReference>
<dbReference type="FunFam" id="2.10.110.10:FF:000120">
    <property type="entry name" value="Insulin gene enhancer protein ISL-2"/>
    <property type="match status" value="1"/>
</dbReference>
<feature type="region of interest" description="Disordered" evidence="12">
    <location>
        <begin position="230"/>
        <end position="290"/>
    </location>
</feature>
<dbReference type="SMART" id="SM00389">
    <property type="entry name" value="HOX"/>
    <property type="match status" value="1"/>
</dbReference>
<dbReference type="Gene3D" id="2.10.110.10">
    <property type="entry name" value="Cysteine Rich Protein"/>
    <property type="match status" value="2"/>
</dbReference>
<dbReference type="GO" id="GO:0005634">
    <property type="term" value="C:nucleus"/>
    <property type="evidence" value="ECO:0007669"/>
    <property type="project" value="UniProtKB-SubCell"/>
</dbReference>
<organism evidence="15 16">
    <name type="scientific">Stichopus japonicus</name>
    <name type="common">Sea cucumber</name>
    <dbReference type="NCBI Taxonomy" id="307972"/>
    <lineage>
        <taxon>Eukaryota</taxon>
        <taxon>Metazoa</taxon>
        <taxon>Echinodermata</taxon>
        <taxon>Eleutherozoa</taxon>
        <taxon>Echinozoa</taxon>
        <taxon>Holothuroidea</taxon>
        <taxon>Aspidochirotacea</taxon>
        <taxon>Aspidochirotida</taxon>
        <taxon>Stichopodidae</taxon>
        <taxon>Apostichopus</taxon>
    </lineage>
</organism>
<dbReference type="InterPro" id="IPR050453">
    <property type="entry name" value="LIM_Homeobox_TF"/>
</dbReference>
<dbReference type="InterPro" id="IPR001781">
    <property type="entry name" value="Znf_LIM"/>
</dbReference>
<feature type="domain" description="LIM zinc-binding" evidence="13">
    <location>
        <begin position="4"/>
        <end position="63"/>
    </location>
</feature>
<evidence type="ECO:0000259" key="14">
    <source>
        <dbReference type="PROSITE" id="PS50071"/>
    </source>
</evidence>
<dbReference type="SUPFAM" id="SSF57716">
    <property type="entry name" value="Glucocorticoid receptor-like (DNA-binding domain)"/>
    <property type="match status" value="2"/>
</dbReference>
<keyword evidence="6 9" id="KW-0238">DNA-binding</keyword>
<dbReference type="CDD" id="cd00086">
    <property type="entry name" value="homeodomain"/>
    <property type="match status" value="1"/>
</dbReference>
<evidence type="ECO:0000256" key="4">
    <source>
        <dbReference type="ARBA" id="ARBA00022833"/>
    </source>
</evidence>
<evidence type="ECO:0000256" key="6">
    <source>
        <dbReference type="ARBA" id="ARBA00023125"/>
    </source>
</evidence>
<keyword evidence="16" id="KW-1185">Reference proteome</keyword>
<dbReference type="PROSITE" id="PS50071">
    <property type="entry name" value="HOMEOBOX_2"/>
    <property type="match status" value="1"/>
</dbReference>
<evidence type="ECO:0000256" key="10">
    <source>
        <dbReference type="PROSITE-ProRule" id="PRU00125"/>
    </source>
</evidence>
<evidence type="ECO:0000256" key="8">
    <source>
        <dbReference type="ARBA" id="ARBA00023242"/>
    </source>
</evidence>
<dbReference type="SMART" id="SM00132">
    <property type="entry name" value="LIM"/>
    <property type="match status" value="2"/>
</dbReference>
<evidence type="ECO:0000256" key="9">
    <source>
        <dbReference type="PROSITE-ProRule" id="PRU00108"/>
    </source>
</evidence>
<dbReference type="InterPro" id="IPR049594">
    <property type="entry name" value="Lhx3/4-like_LIM2"/>
</dbReference>
<evidence type="ECO:0000313" key="16">
    <source>
        <dbReference type="Proteomes" id="UP000230750"/>
    </source>
</evidence>
<dbReference type="GO" id="GO:0030182">
    <property type="term" value="P:neuron differentiation"/>
    <property type="evidence" value="ECO:0007669"/>
    <property type="project" value="TreeGrafter"/>
</dbReference>
<evidence type="ECO:0000259" key="13">
    <source>
        <dbReference type="PROSITE" id="PS50023"/>
    </source>
</evidence>
<dbReference type="PANTHER" id="PTHR24208">
    <property type="entry name" value="LIM/HOMEOBOX PROTEIN LHX"/>
    <property type="match status" value="1"/>
</dbReference>
<comment type="caution">
    <text evidence="15">The sequence shown here is derived from an EMBL/GenBank/DDBJ whole genome shotgun (WGS) entry which is preliminary data.</text>
</comment>
<evidence type="ECO:0000256" key="2">
    <source>
        <dbReference type="ARBA" id="ARBA00022723"/>
    </source>
</evidence>
<dbReference type="GO" id="GO:0000977">
    <property type="term" value="F:RNA polymerase II transcription regulatory region sequence-specific DNA binding"/>
    <property type="evidence" value="ECO:0007669"/>
    <property type="project" value="TreeGrafter"/>
</dbReference>
<keyword evidence="7 9" id="KW-0371">Homeobox</keyword>
<dbReference type="AlphaFoldDB" id="A0A2G8JNA6"/>
<keyword evidence="8 9" id="KW-0539">Nucleus</keyword>
<gene>
    <name evidence="15" type="ORF">BSL78_25961</name>
</gene>
<feature type="DNA-binding region" description="Homeobox" evidence="9">
    <location>
        <begin position="134"/>
        <end position="181"/>
    </location>
</feature>
<keyword evidence="2 10" id="KW-0479">Metal-binding</keyword>
<dbReference type="Pfam" id="PF00046">
    <property type="entry name" value="Homeodomain"/>
    <property type="match status" value="1"/>
</dbReference>
<dbReference type="Gene3D" id="1.10.10.60">
    <property type="entry name" value="Homeodomain-like"/>
    <property type="match status" value="1"/>
</dbReference>
<dbReference type="STRING" id="307972.A0A2G8JNA6"/>
<comment type="subcellular location">
    <subcellularLocation>
        <location evidence="1 9 11">Nucleus</location>
    </subcellularLocation>
</comment>